<dbReference type="OrthoDB" id="7676488at2759"/>
<dbReference type="eggNOG" id="KOG1647">
    <property type="taxonomic scope" value="Eukaryota"/>
</dbReference>
<dbReference type="VEuPathDB" id="FungiDB:SOCG_02758"/>
<dbReference type="Gene3D" id="1.10.287.3240">
    <property type="match status" value="1"/>
</dbReference>
<name>S9PWU7_SCHOY</name>
<evidence type="ECO:0000313" key="6">
    <source>
        <dbReference type="Proteomes" id="UP000016088"/>
    </source>
</evidence>
<feature type="region of interest" description="Disordered" evidence="4">
    <location>
        <begin position="214"/>
        <end position="289"/>
    </location>
</feature>
<dbReference type="AlphaFoldDB" id="S9PWU7"/>
<evidence type="ECO:0000313" key="5">
    <source>
        <dbReference type="EMBL" id="EPX73536.1"/>
    </source>
</evidence>
<evidence type="ECO:0000256" key="3">
    <source>
        <dbReference type="ARBA" id="ARBA00023065"/>
    </source>
</evidence>
<gene>
    <name evidence="5" type="ORF">SOCG_02758</name>
</gene>
<dbReference type="OMA" id="REEFFRM"/>
<dbReference type="NCBIfam" id="TIGR00309">
    <property type="entry name" value="V_ATPase_subD"/>
    <property type="match status" value="1"/>
</dbReference>
<feature type="compositionally biased region" description="Basic and acidic residues" evidence="4">
    <location>
        <begin position="214"/>
        <end position="225"/>
    </location>
</feature>
<dbReference type="HOGENOM" id="CLU_069688_0_1_1"/>
<evidence type="ECO:0000256" key="1">
    <source>
        <dbReference type="ARBA" id="ARBA00005850"/>
    </source>
</evidence>
<comment type="similarity">
    <text evidence="1">Belongs to the V-ATPase D subunit family.</text>
</comment>
<reference evidence="5 6" key="1">
    <citation type="journal article" date="2011" name="Science">
        <title>Comparative functional genomics of the fission yeasts.</title>
        <authorList>
            <person name="Rhind N."/>
            <person name="Chen Z."/>
            <person name="Yassour M."/>
            <person name="Thompson D.A."/>
            <person name="Haas B.J."/>
            <person name="Habib N."/>
            <person name="Wapinski I."/>
            <person name="Roy S."/>
            <person name="Lin M.F."/>
            <person name="Heiman D.I."/>
            <person name="Young S.K."/>
            <person name="Furuya K."/>
            <person name="Guo Y."/>
            <person name="Pidoux A."/>
            <person name="Chen H.M."/>
            <person name="Robbertse B."/>
            <person name="Goldberg J.M."/>
            <person name="Aoki K."/>
            <person name="Bayne E.H."/>
            <person name="Berlin A.M."/>
            <person name="Desjardins C.A."/>
            <person name="Dobbs E."/>
            <person name="Dukaj L."/>
            <person name="Fan L."/>
            <person name="FitzGerald M.G."/>
            <person name="French C."/>
            <person name="Gujja S."/>
            <person name="Hansen K."/>
            <person name="Keifenheim D."/>
            <person name="Levin J.Z."/>
            <person name="Mosher R.A."/>
            <person name="Mueller C.A."/>
            <person name="Pfiffner J."/>
            <person name="Priest M."/>
            <person name="Russ C."/>
            <person name="Smialowska A."/>
            <person name="Swoboda P."/>
            <person name="Sykes S.M."/>
            <person name="Vaughn M."/>
            <person name="Vengrova S."/>
            <person name="Yoder R."/>
            <person name="Zeng Q."/>
            <person name="Allshire R."/>
            <person name="Baulcombe D."/>
            <person name="Birren B.W."/>
            <person name="Brown W."/>
            <person name="Ekwall K."/>
            <person name="Kellis M."/>
            <person name="Leatherwood J."/>
            <person name="Levin H."/>
            <person name="Margalit H."/>
            <person name="Martienssen R."/>
            <person name="Nieduszynski C.A."/>
            <person name="Spatafora J.W."/>
            <person name="Friedman N."/>
            <person name="Dalgaard J.Z."/>
            <person name="Baumann P."/>
            <person name="Niki H."/>
            <person name="Regev A."/>
            <person name="Nusbaum C."/>
        </authorList>
    </citation>
    <scope>NUCLEOTIDE SEQUENCE [LARGE SCALE GENOMIC DNA]</scope>
    <source>
        <strain evidence="6">yFS286</strain>
    </source>
</reference>
<feature type="compositionally biased region" description="Acidic residues" evidence="4">
    <location>
        <begin position="275"/>
        <end position="289"/>
    </location>
</feature>
<dbReference type="InterPro" id="IPR002699">
    <property type="entry name" value="V_ATPase_D"/>
</dbReference>
<sequence length="289" mass="32510">MSSGQRENVFPTRMTLTTMKTRLKGAQTGHSLLKRKSEALKKRFREIVVNIDQAKHKMGRVMQIAAFSMAEVGFAMGNNINFEVQQSVKQARLKVHSKQENISGVFLPAFETNLNENIDDFQLTGLGRGGQQIQKARQFYGKAVDTLVQLASYQSAFILLGDVLQITNRRVNSIEHIIIPRLENTIKYIESELEELEREDFTRLKKVQKIKEQREENEAVADTKEAGANVVQATSDGEIVKPPSVEVGKQLISEAEKNTDKEDTYSLPSTSTNVSDDDKEADSDEDVIF</sequence>
<dbReference type="Pfam" id="PF01813">
    <property type="entry name" value="ATP-synt_D"/>
    <property type="match status" value="1"/>
</dbReference>
<dbReference type="RefSeq" id="XP_013016702.1">
    <property type="nucleotide sequence ID" value="XM_013161248.1"/>
</dbReference>
<evidence type="ECO:0000256" key="4">
    <source>
        <dbReference type="SAM" id="MobiDB-lite"/>
    </source>
</evidence>
<dbReference type="Proteomes" id="UP000016088">
    <property type="component" value="Unassembled WGS sequence"/>
</dbReference>
<dbReference type="GeneID" id="25031732"/>
<keyword evidence="3" id="KW-0406">Ion transport</keyword>
<organism evidence="5 6">
    <name type="scientific">Schizosaccharomyces octosporus (strain yFS286)</name>
    <name type="common">Fission yeast</name>
    <name type="synonym">Octosporomyces octosporus</name>
    <dbReference type="NCBI Taxonomy" id="483514"/>
    <lineage>
        <taxon>Eukaryota</taxon>
        <taxon>Fungi</taxon>
        <taxon>Dikarya</taxon>
        <taxon>Ascomycota</taxon>
        <taxon>Taphrinomycotina</taxon>
        <taxon>Schizosaccharomycetes</taxon>
        <taxon>Schizosaccharomycetales</taxon>
        <taxon>Schizosaccharomycetaceae</taxon>
        <taxon>Schizosaccharomyces</taxon>
    </lineage>
</organism>
<evidence type="ECO:0000256" key="2">
    <source>
        <dbReference type="ARBA" id="ARBA00022448"/>
    </source>
</evidence>
<accession>S9PWU7</accession>
<keyword evidence="6" id="KW-1185">Reference proteome</keyword>
<dbReference type="GO" id="GO:0046961">
    <property type="term" value="F:proton-transporting ATPase activity, rotational mechanism"/>
    <property type="evidence" value="ECO:0007669"/>
    <property type="project" value="InterPro"/>
</dbReference>
<protein>
    <submittedName>
        <fullName evidence="5">V-type ATPase V1 subunit D</fullName>
    </submittedName>
</protein>
<dbReference type="EMBL" id="KE503206">
    <property type="protein sequence ID" value="EPX73536.1"/>
    <property type="molecule type" value="Genomic_DNA"/>
</dbReference>
<dbReference type="PANTHER" id="PTHR11671">
    <property type="entry name" value="V-TYPE ATP SYNTHASE SUBUNIT D"/>
    <property type="match status" value="1"/>
</dbReference>
<feature type="compositionally biased region" description="Basic and acidic residues" evidence="4">
    <location>
        <begin position="254"/>
        <end position="264"/>
    </location>
</feature>
<keyword evidence="2" id="KW-0813">Transport</keyword>
<proteinExistence type="inferred from homology"/>